<dbReference type="InterPro" id="IPR036412">
    <property type="entry name" value="HAD-like_sf"/>
</dbReference>
<reference evidence="4" key="1">
    <citation type="journal article" date="2009" name="Genome Biol.">
        <title>Genomic and genetic analyses of diversity and plant interactions of Pseudomonas fluorescens.</title>
        <authorList>
            <person name="Silby M.W."/>
            <person name="Cerdeno-Tarraga A.M."/>
            <person name="Vernikos G.S."/>
            <person name="Giddens S.R."/>
            <person name="Jackson R.W."/>
            <person name="Preston G.M."/>
            <person name="Zhang X.X."/>
            <person name="Moon C.D."/>
            <person name="Gehrig S.M."/>
            <person name="Godfrey S.A."/>
            <person name="Knight C.G."/>
            <person name="Malone J.G."/>
            <person name="Robinson Z."/>
            <person name="Spiers A.J."/>
            <person name="Harris S."/>
            <person name="Challis G.L."/>
            <person name="Yaxley A.M."/>
            <person name="Harris D."/>
            <person name="Seeger K."/>
            <person name="Murphy L."/>
            <person name="Rutter S."/>
            <person name="Squares R."/>
            <person name="Quail M.A."/>
            <person name="Saunders E."/>
            <person name="Mavromatis K."/>
            <person name="Brettin T.S."/>
            <person name="Bentley S.D."/>
            <person name="Hothersall J."/>
            <person name="Stephens E."/>
            <person name="Thomas C.M."/>
            <person name="Parkhill J."/>
            <person name="Levy S.B."/>
            <person name="Rainey P.B."/>
            <person name="Thomson N.R."/>
        </authorList>
    </citation>
    <scope>NUCLEOTIDE SEQUENCE [LARGE SCALE GENOMIC DNA]</scope>
    <source>
        <strain evidence="4">SBW25</strain>
    </source>
</reference>
<dbReference type="Pfam" id="PF03767">
    <property type="entry name" value="Acid_phosphat_B"/>
    <property type="match status" value="1"/>
</dbReference>
<organism evidence="4">
    <name type="scientific">Pseudomonas fluorescens (strain SBW25)</name>
    <dbReference type="NCBI Taxonomy" id="216595"/>
    <lineage>
        <taxon>Bacteria</taxon>
        <taxon>Pseudomonadati</taxon>
        <taxon>Pseudomonadota</taxon>
        <taxon>Gammaproteobacteria</taxon>
        <taxon>Pseudomonadales</taxon>
        <taxon>Pseudomonadaceae</taxon>
        <taxon>Pseudomonas</taxon>
    </lineage>
</organism>
<dbReference type="PROSITE" id="PS51257">
    <property type="entry name" value="PROKAR_LIPOPROTEIN"/>
    <property type="match status" value="1"/>
</dbReference>
<dbReference type="KEGG" id="pfs:PFLU_4030"/>
<feature type="signal peptide" evidence="2">
    <location>
        <begin position="1"/>
        <end position="25"/>
    </location>
</feature>
<dbReference type="SUPFAM" id="SSF56784">
    <property type="entry name" value="HAD-like"/>
    <property type="match status" value="1"/>
</dbReference>
<dbReference type="EMBL" id="OV986001">
    <property type="protein sequence ID" value="CAI2798225.1"/>
    <property type="molecule type" value="Genomic_DNA"/>
</dbReference>
<dbReference type="PIRSF" id="PIRSF019271">
    <property type="entry name" value="Acid_Ptase_C"/>
    <property type="match status" value="1"/>
</dbReference>
<dbReference type="eggNOG" id="COG2503">
    <property type="taxonomic scope" value="Bacteria"/>
</dbReference>
<dbReference type="PANTHER" id="PTHR31284:SF10">
    <property type="entry name" value="ACID PHOSPHATASE-LIKE PROTEIN"/>
    <property type="match status" value="1"/>
</dbReference>
<evidence type="ECO:0000256" key="2">
    <source>
        <dbReference type="SAM" id="SignalP"/>
    </source>
</evidence>
<accession>C3JZ98</accession>
<dbReference type="PANTHER" id="PTHR31284">
    <property type="entry name" value="ACID PHOSPHATASE-LIKE PROTEIN"/>
    <property type="match status" value="1"/>
</dbReference>
<dbReference type="InterPro" id="IPR005519">
    <property type="entry name" value="Acid_phosphat_B-like"/>
</dbReference>
<evidence type="ECO:0000256" key="1">
    <source>
        <dbReference type="ARBA" id="ARBA00022729"/>
    </source>
</evidence>
<feature type="chain" id="PRO_5041156934" evidence="2">
    <location>
        <begin position="26"/>
        <end position="285"/>
    </location>
</feature>
<gene>
    <name evidence="4" type="ordered locus">PFLU_4030</name>
</gene>
<dbReference type="InterPro" id="IPR006423">
    <property type="entry name" value="Lipo_e_P4"/>
</dbReference>
<dbReference type="GO" id="GO:0009279">
    <property type="term" value="C:cell outer membrane"/>
    <property type="evidence" value="ECO:0007669"/>
    <property type="project" value="InterPro"/>
</dbReference>
<dbReference type="AlphaFoldDB" id="C3JZ98"/>
<dbReference type="SFLD" id="SFLDG01125">
    <property type="entry name" value="C1.1:_Acid_Phosphatase_Like"/>
    <property type="match status" value="1"/>
</dbReference>
<dbReference type="EMBL" id="AM181176">
    <property type="protein sequence ID" value="CAY50450.1"/>
    <property type="molecule type" value="Genomic_DNA"/>
</dbReference>
<reference evidence="3" key="2">
    <citation type="submission" date="2023-10" db="EMBL/GenBank/DDBJ databases">
        <authorList>
            <person name="Fortmann-Grote C."/>
        </authorList>
    </citation>
    <scope>NUCLEOTIDE SEQUENCE</scope>
    <source>
        <strain evidence="3">SBW25</strain>
    </source>
</reference>
<dbReference type="Proteomes" id="UP001152918">
    <property type="component" value="Chromosome"/>
</dbReference>
<dbReference type="InterPro" id="IPR023214">
    <property type="entry name" value="HAD_sf"/>
</dbReference>
<keyword evidence="1 2" id="KW-0732">Signal</keyword>
<proteinExistence type="predicted"/>
<sequence length="285" mass="32191">MPLMRPSLRDLTMRNLLFASLCLLAGCQHTPPANDQLDAVLWTQTSIEHELIYRQLFANATRQLDVALADPTWDALPFPPRNLNGLPPALVVDIDETLLDNVPLNARDVVNNQVYSYDRWNTWVDQAKAQALPGSVAFLQAAQQKGIKVYYLTNREHSQVAATVKNLRLRGFPIESNEQILAASTPTGHCESAGYGKNCRRQWVANHARVLLMAGDSLGDFVQAEHNSLAAQRKAVEPYVNWLGQRWFLLPNPTYGNWYSAPYGDDEKLPFEQKRQLKQRALDLQ</sequence>
<dbReference type="Gene3D" id="3.40.50.1000">
    <property type="entry name" value="HAD superfamily/HAD-like"/>
    <property type="match status" value="1"/>
</dbReference>
<evidence type="ECO:0000313" key="4">
    <source>
        <dbReference type="EMBL" id="CAY50450.1"/>
    </source>
</evidence>
<dbReference type="HOGENOM" id="CLU_052352_0_1_6"/>
<evidence type="ECO:0000313" key="3">
    <source>
        <dbReference type="EMBL" id="CAI2798225.1"/>
    </source>
</evidence>
<name>C3JZ98_PSEFS</name>
<protein>
    <submittedName>
        <fullName evidence="3 4">Acid phosphatase</fullName>
    </submittedName>
</protein>
<dbReference type="SFLD" id="SFLDS00003">
    <property type="entry name" value="Haloacid_Dehalogenase"/>
    <property type="match status" value="1"/>
</dbReference>